<protein>
    <recommendedName>
        <fullName evidence="2">Helicase C-terminal domain-containing protein</fullName>
    </recommendedName>
</protein>
<evidence type="ECO:0000313" key="4">
    <source>
        <dbReference type="Proteomes" id="UP000799428"/>
    </source>
</evidence>
<keyword evidence="4" id="KW-1185">Reference proteome</keyword>
<dbReference type="Proteomes" id="UP000799428">
    <property type="component" value="Unassembled WGS sequence"/>
</dbReference>
<accession>A0A6G1JQ22</accession>
<dbReference type="Pfam" id="PF00271">
    <property type="entry name" value="Helicase_C"/>
    <property type="match status" value="1"/>
</dbReference>
<dbReference type="SMART" id="SM00490">
    <property type="entry name" value="HELICc"/>
    <property type="match status" value="1"/>
</dbReference>
<evidence type="ECO:0000259" key="2">
    <source>
        <dbReference type="PROSITE" id="PS51194"/>
    </source>
</evidence>
<dbReference type="EMBL" id="MU005866">
    <property type="protein sequence ID" value="KAF2702382.1"/>
    <property type="molecule type" value="Genomic_DNA"/>
</dbReference>
<sequence>MCLNVNALTKWCADIPNPPSPPVVQSQEERDDATALARERELDEETRRMVHWIATQQDQAKGWDDDITERNADAELEAMRRSNAEITKDVAAVASRISDPNYRRAVRLFDLDFDVLTTSYDLIPFPATWKLAPGAGLFAHQWLSLSEMLFQSIALGGGVDGSSMGVGKTHPAVGLAILEYWIVRLQRAVELSREERREGEHHPEDHATENDPCPSQASSPLPCPCSWSSPIHPSKMAMESGAAFLCVLARTGREWVKCLENFFTDAPLLTDKFMPIRIRIDHDDILALANERAWRAHMQNLAIEDTEADDTRRKPRDWTHPFARKTNKGDMKRLCRLPDFHEGLERWEKEELTPVSGYATTKTKPTGLPTPPPRDATHERASLVAKQYIVLVTPQVMWNRIRHYVYKRQAIGSDSSRIADTITSDPLLDCSLFIWDEAHNYQKENGTLMAIVGIQDRKRKADGSRFHYWMLSGTIRENGPYTLANHLGLLVSEESWADGYEADAGEVVPDEETRTKCLRFITAWANDDTPEETESTGNKATPPPYTQFLKEYKSTLQAAGKDKSVDAITRQPTFVSFTQKMAEIVKTFVIERDEDTKRLDGKPLLVTANITVDSRDVPITYDSKDVQELATLKEAVERDRDALYRAAYEKWAAKPSGRPAPQKKSQALCSGFYEVVLASTTPGLVRWSRGTTGQKSLRVNDIKHWLDDPSKSPLYDQFDEIIKGDKKWERLMRDIDDMESTKKTAKRSEGARNKCLIGVNLPVIAHLYAIGLARRFNHAHGKPKDTAEIEKRVATTIHAGMNQRTRTEHIDVFNTLTSNTRYFVCTVDVLAEGVNMTGANYVIVVDPHARSDKVKQFKARPHRYGQLEDTLHVRQYYNTRSTVDGSIMTNQKFKTLLNDTVSAMRNDKDKAGHVESGHE</sequence>
<evidence type="ECO:0000313" key="3">
    <source>
        <dbReference type="EMBL" id="KAF2702382.1"/>
    </source>
</evidence>
<feature type="domain" description="Helicase C-terminal" evidence="2">
    <location>
        <begin position="762"/>
        <end position="908"/>
    </location>
</feature>
<gene>
    <name evidence="3" type="ORF">K504DRAFT_47842</name>
</gene>
<evidence type="ECO:0000256" key="1">
    <source>
        <dbReference type="SAM" id="MobiDB-lite"/>
    </source>
</evidence>
<dbReference type="AlphaFoldDB" id="A0A6G1JQ22"/>
<dbReference type="InterPro" id="IPR001650">
    <property type="entry name" value="Helicase_C-like"/>
</dbReference>
<reference evidence="3" key="1">
    <citation type="journal article" date="2020" name="Stud. Mycol.">
        <title>101 Dothideomycetes genomes: a test case for predicting lifestyles and emergence of pathogens.</title>
        <authorList>
            <person name="Haridas S."/>
            <person name="Albert R."/>
            <person name="Binder M."/>
            <person name="Bloem J."/>
            <person name="Labutti K."/>
            <person name="Salamov A."/>
            <person name="Andreopoulos B."/>
            <person name="Baker S."/>
            <person name="Barry K."/>
            <person name="Bills G."/>
            <person name="Bluhm B."/>
            <person name="Cannon C."/>
            <person name="Castanera R."/>
            <person name="Culley D."/>
            <person name="Daum C."/>
            <person name="Ezra D."/>
            <person name="Gonzalez J."/>
            <person name="Henrissat B."/>
            <person name="Kuo A."/>
            <person name="Liang C."/>
            <person name="Lipzen A."/>
            <person name="Lutzoni F."/>
            <person name="Magnuson J."/>
            <person name="Mondo S."/>
            <person name="Nolan M."/>
            <person name="Ohm R."/>
            <person name="Pangilinan J."/>
            <person name="Park H.-J."/>
            <person name="Ramirez L."/>
            <person name="Alfaro M."/>
            <person name="Sun H."/>
            <person name="Tritt A."/>
            <person name="Yoshinaga Y."/>
            <person name="Zwiers L.-H."/>
            <person name="Turgeon B."/>
            <person name="Goodwin S."/>
            <person name="Spatafora J."/>
            <person name="Crous P."/>
            <person name="Grigoriev I."/>
        </authorList>
    </citation>
    <scope>NUCLEOTIDE SEQUENCE</scope>
    <source>
        <strain evidence="3">CBS 279.74</strain>
    </source>
</reference>
<feature type="compositionally biased region" description="Basic and acidic residues" evidence="1">
    <location>
        <begin position="194"/>
        <end position="209"/>
    </location>
</feature>
<proteinExistence type="predicted"/>
<organism evidence="3 4">
    <name type="scientific">Pleomassaria siparia CBS 279.74</name>
    <dbReference type="NCBI Taxonomy" id="1314801"/>
    <lineage>
        <taxon>Eukaryota</taxon>
        <taxon>Fungi</taxon>
        <taxon>Dikarya</taxon>
        <taxon>Ascomycota</taxon>
        <taxon>Pezizomycotina</taxon>
        <taxon>Dothideomycetes</taxon>
        <taxon>Pleosporomycetidae</taxon>
        <taxon>Pleosporales</taxon>
        <taxon>Pleomassariaceae</taxon>
        <taxon>Pleomassaria</taxon>
    </lineage>
</organism>
<dbReference type="SUPFAM" id="SSF52540">
    <property type="entry name" value="P-loop containing nucleoside triphosphate hydrolases"/>
    <property type="match status" value="1"/>
</dbReference>
<dbReference type="OrthoDB" id="4511048at2759"/>
<name>A0A6G1JQ22_9PLEO</name>
<feature type="region of interest" description="Disordered" evidence="1">
    <location>
        <begin position="194"/>
        <end position="219"/>
    </location>
</feature>
<dbReference type="InterPro" id="IPR027417">
    <property type="entry name" value="P-loop_NTPase"/>
</dbReference>
<dbReference type="Gene3D" id="3.40.50.300">
    <property type="entry name" value="P-loop containing nucleotide triphosphate hydrolases"/>
    <property type="match status" value="1"/>
</dbReference>
<dbReference type="PROSITE" id="PS51194">
    <property type="entry name" value="HELICASE_CTER"/>
    <property type="match status" value="1"/>
</dbReference>